<dbReference type="InterPro" id="IPR029048">
    <property type="entry name" value="HSP70_C_sf"/>
</dbReference>
<keyword evidence="5" id="KW-1185">Reference proteome</keyword>
<dbReference type="Gene3D" id="2.60.34.10">
    <property type="entry name" value="Substrate Binding Domain Of DNAk, Chain A, domain 1"/>
    <property type="match status" value="1"/>
</dbReference>
<accession>A0A445DA90</accession>
<evidence type="ECO:0008006" key="6">
    <source>
        <dbReference type="Google" id="ProtNLM"/>
    </source>
</evidence>
<dbReference type="PROSITE" id="PS01036">
    <property type="entry name" value="HSP70_3"/>
    <property type="match status" value="1"/>
</dbReference>
<evidence type="ECO:0000313" key="4">
    <source>
        <dbReference type="EMBL" id="RYR60083.1"/>
    </source>
</evidence>
<dbReference type="InterPro" id="IPR018181">
    <property type="entry name" value="Heat_shock_70_CS"/>
</dbReference>
<dbReference type="InterPro" id="IPR013126">
    <property type="entry name" value="Hsp_70_fam"/>
</dbReference>
<dbReference type="Proteomes" id="UP000289738">
    <property type="component" value="Chromosome A04"/>
</dbReference>
<dbReference type="InterPro" id="IPR043129">
    <property type="entry name" value="ATPase_NBD"/>
</dbReference>
<dbReference type="Pfam" id="PF00012">
    <property type="entry name" value="HSP70"/>
    <property type="match status" value="1"/>
</dbReference>
<comment type="caution">
    <text evidence="4">The sequence shown here is derived from an EMBL/GenBank/DDBJ whole genome shotgun (WGS) entry which is preliminary data.</text>
</comment>
<protein>
    <recommendedName>
        <fullName evidence="6">Heat shock cognate 70 kDa protein</fullName>
    </recommendedName>
</protein>
<dbReference type="PRINTS" id="PR00301">
    <property type="entry name" value="HEATSHOCK70"/>
</dbReference>
<feature type="coiled-coil region" evidence="3">
    <location>
        <begin position="138"/>
        <end position="165"/>
    </location>
</feature>
<organism evidence="4 5">
    <name type="scientific">Arachis hypogaea</name>
    <name type="common">Peanut</name>
    <dbReference type="NCBI Taxonomy" id="3818"/>
    <lineage>
        <taxon>Eukaryota</taxon>
        <taxon>Viridiplantae</taxon>
        <taxon>Streptophyta</taxon>
        <taxon>Embryophyta</taxon>
        <taxon>Tracheophyta</taxon>
        <taxon>Spermatophyta</taxon>
        <taxon>Magnoliopsida</taxon>
        <taxon>eudicotyledons</taxon>
        <taxon>Gunneridae</taxon>
        <taxon>Pentapetalae</taxon>
        <taxon>rosids</taxon>
        <taxon>fabids</taxon>
        <taxon>Fabales</taxon>
        <taxon>Fabaceae</taxon>
        <taxon>Papilionoideae</taxon>
        <taxon>50 kb inversion clade</taxon>
        <taxon>dalbergioids sensu lato</taxon>
        <taxon>Dalbergieae</taxon>
        <taxon>Pterocarpus clade</taxon>
        <taxon>Arachis</taxon>
    </lineage>
</organism>
<dbReference type="FunFam" id="3.30.420.40:FF:000806">
    <property type="entry name" value="Uncharacterized protein"/>
    <property type="match status" value="1"/>
</dbReference>
<dbReference type="GO" id="GO:0140662">
    <property type="term" value="F:ATP-dependent protein folding chaperone"/>
    <property type="evidence" value="ECO:0007669"/>
    <property type="project" value="InterPro"/>
</dbReference>
<sequence length="458" mass="50705">MWDLTIHPPKGAQRPRWHIDPGSASDTICNNLDHPLRKATRDAGAIAGLTVMRLINEPTAAAIAYGLDKGAGNCSAERNALIFDLGGGTFDVTLLTIKDKLFEVKASGGNTHLGGEDFDDRMLNYFIEEFEKKNKVDISGDSRALRRLRNECERAKRTLSSSIDAVIDIDGLFKGIDFSSSITQAKFEELNKDLFEECIEIVKECVTNAGVDKSCIHEVVLVGGSSRIPKVQQLLQEFFQGKNLCKALNPDEAVAYGAALQAALLSEGFKNAPNVVMCDVTPLSLGICEKVDIMSIEIPRNSSIPIKKKTKYGTVVENQSFARVLVYEGERARASDNNLLGRFVHSGIPPAPRGHPIMICFNIDEDGILNVSAEEETTEFLEKDGAMNDLDDYVYKMRKALVDMEMDKEKIGDAIVKARSLLDDHKEQHKKDVFEKNMKDLELYSESLNANLKNMILS</sequence>
<evidence type="ECO:0000256" key="3">
    <source>
        <dbReference type="SAM" id="Coils"/>
    </source>
</evidence>
<dbReference type="Gene3D" id="3.90.640.10">
    <property type="entry name" value="Actin, Chain A, domain 4"/>
    <property type="match status" value="1"/>
</dbReference>
<dbReference type="EMBL" id="SDMP01000004">
    <property type="protein sequence ID" value="RYR60083.1"/>
    <property type="molecule type" value="Genomic_DNA"/>
</dbReference>
<dbReference type="GO" id="GO:0005524">
    <property type="term" value="F:ATP binding"/>
    <property type="evidence" value="ECO:0007669"/>
    <property type="project" value="UniProtKB-KW"/>
</dbReference>
<dbReference type="SUPFAM" id="SSF100920">
    <property type="entry name" value="Heat shock protein 70kD (HSP70), peptide-binding domain"/>
    <property type="match status" value="1"/>
</dbReference>
<keyword evidence="3" id="KW-0175">Coiled coil</keyword>
<evidence type="ECO:0000256" key="2">
    <source>
        <dbReference type="ARBA" id="ARBA00022840"/>
    </source>
</evidence>
<dbReference type="Gene3D" id="3.30.420.40">
    <property type="match status" value="2"/>
</dbReference>
<dbReference type="AlphaFoldDB" id="A0A445DA90"/>
<evidence type="ECO:0000313" key="5">
    <source>
        <dbReference type="Proteomes" id="UP000289738"/>
    </source>
</evidence>
<name>A0A445DA90_ARAHY</name>
<dbReference type="FunFam" id="3.90.640.10:FF:000002">
    <property type="entry name" value="Heat shock 70 kDa"/>
    <property type="match status" value="1"/>
</dbReference>
<dbReference type="STRING" id="3818.A0A445DA90"/>
<dbReference type="PROSITE" id="PS00329">
    <property type="entry name" value="HSP70_2"/>
    <property type="match status" value="1"/>
</dbReference>
<dbReference type="SUPFAM" id="SSF53067">
    <property type="entry name" value="Actin-like ATPase domain"/>
    <property type="match status" value="2"/>
</dbReference>
<dbReference type="InterPro" id="IPR029047">
    <property type="entry name" value="HSP70_peptide-bd_sf"/>
</dbReference>
<evidence type="ECO:0000256" key="1">
    <source>
        <dbReference type="ARBA" id="ARBA00022741"/>
    </source>
</evidence>
<gene>
    <name evidence="4" type="ORF">Ahy_A04g017179</name>
</gene>
<dbReference type="PANTHER" id="PTHR19375">
    <property type="entry name" value="HEAT SHOCK PROTEIN 70KDA"/>
    <property type="match status" value="1"/>
</dbReference>
<proteinExistence type="predicted"/>
<reference evidence="4 5" key="1">
    <citation type="submission" date="2019-01" db="EMBL/GenBank/DDBJ databases">
        <title>Sequencing of cultivated peanut Arachis hypogaea provides insights into genome evolution and oil improvement.</title>
        <authorList>
            <person name="Chen X."/>
        </authorList>
    </citation>
    <scope>NUCLEOTIDE SEQUENCE [LARGE SCALE GENOMIC DNA]</scope>
    <source>
        <strain evidence="5">cv. Fuhuasheng</strain>
        <tissue evidence="4">Leaves</tissue>
    </source>
</reference>
<keyword evidence="1" id="KW-0547">Nucleotide-binding</keyword>
<dbReference type="Gene3D" id="1.20.1270.10">
    <property type="match status" value="1"/>
</dbReference>
<keyword evidence="2" id="KW-0067">ATP-binding</keyword>